<accession>A0A835KXV3</accession>
<evidence type="ECO:0000313" key="2">
    <source>
        <dbReference type="EMBL" id="KAF9404636.1"/>
    </source>
</evidence>
<dbReference type="InterPro" id="IPR018289">
    <property type="entry name" value="MULE_transposase_dom"/>
</dbReference>
<sequence length="431" mass="49706">MSQDNSQPSTSANNSGELTFIKRNGGIVLLRAGHQYSKKTDYKSGCSTWRCINWRKKCQGYINIKENKIIKETNHQCEPNEINNEIALKLHECREKVVSSNFSPVTKIYNDLVTEFNDSGMNLLKALPTFENIKTTLYYARNKEAELSKPFVQLYTIHGDLGSDEEHTRIVPIMYALLDRKSEEAYTILFRVIKDHIPEWKPVKYMTDFEKAAMNAITTVFPSVEVKGCYFHFTHNVWKKAKSLNLTKQKRLRRHVALSALLPLLPRQFISDGWCYIMEDGPDSKEIQEFNDYMVTQWLEDEAFVDIWCAHNQRHRTTNAVEAWHKKLNSCLPSHPNLYQVLKVLKDDANLQCVKINQVNFDMPNSKRRLPKDVAADKWYEHVTNQLLAEQITNAGGSVKKFKIQGGSVKKLLIIITLGGSVMRDPFELTL</sequence>
<dbReference type="Pfam" id="PF10551">
    <property type="entry name" value="MULE"/>
    <property type="match status" value="1"/>
</dbReference>
<dbReference type="Gene3D" id="2.20.25.240">
    <property type="match status" value="1"/>
</dbReference>
<evidence type="ECO:0000259" key="1">
    <source>
        <dbReference type="Pfam" id="PF10551"/>
    </source>
</evidence>
<comment type="caution">
    <text evidence="2">The sequence shown here is derived from an EMBL/GenBank/DDBJ whole genome shotgun (WGS) entry which is preliminary data.</text>
</comment>
<evidence type="ECO:0000313" key="3">
    <source>
        <dbReference type="Proteomes" id="UP000648187"/>
    </source>
</evidence>
<dbReference type="AlphaFoldDB" id="A0A835KXV3"/>
<dbReference type="PANTHER" id="PTHR31569">
    <property type="entry name" value="SWIM-TYPE DOMAIN-CONTAINING PROTEIN"/>
    <property type="match status" value="1"/>
</dbReference>
<dbReference type="EMBL" id="JACKWZ010000923">
    <property type="protein sequence ID" value="KAF9404636.1"/>
    <property type="molecule type" value="Genomic_DNA"/>
</dbReference>
<gene>
    <name evidence="2" type="ORF">HW555_014243</name>
</gene>
<feature type="domain" description="MULE transposase" evidence="1">
    <location>
        <begin position="165"/>
        <end position="236"/>
    </location>
</feature>
<protein>
    <recommendedName>
        <fullName evidence="1">MULE transposase domain-containing protein</fullName>
    </recommendedName>
</protein>
<name>A0A835KXV3_SPOEX</name>
<organism evidence="2 3">
    <name type="scientific">Spodoptera exigua</name>
    <name type="common">Beet armyworm</name>
    <name type="synonym">Noctua fulgens</name>
    <dbReference type="NCBI Taxonomy" id="7107"/>
    <lineage>
        <taxon>Eukaryota</taxon>
        <taxon>Metazoa</taxon>
        <taxon>Ecdysozoa</taxon>
        <taxon>Arthropoda</taxon>
        <taxon>Hexapoda</taxon>
        <taxon>Insecta</taxon>
        <taxon>Pterygota</taxon>
        <taxon>Neoptera</taxon>
        <taxon>Endopterygota</taxon>
        <taxon>Lepidoptera</taxon>
        <taxon>Glossata</taxon>
        <taxon>Ditrysia</taxon>
        <taxon>Noctuoidea</taxon>
        <taxon>Noctuidae</taxon>
        <taxon>Amphipyrinae</taxon>
        <taxon>Spodoptera</taxon>
    </lineage>
</organism>
<dbReference type="InterPro" id="IPR052579">
    <property type="entry name" value="Zinc_finger_SWIM"/>
</dbReference>
<dbReference type="Proteomes" id="UP000648187">
    <property type="component" value="Unassembled WGS sequence"/>
</dbReference>
<proteinExistence type="predicted"/>
<dbReference type="PANTHER" id="PTHR31569:SF4">
    <property type="entry name" value="SWIM-TYPE DOMAIN-CONTAINING PROTEIN"/>
    <property type="match status" value="1"/>
</dbReference>
<keyword evidence="3" id="KW-1185">Reference proteome</keyword>
<reference evidence="2" key="1">
    <citation type="submission" date="2020-08" db="EMBL/GenBank/DDBJ databases">
        <title>Spodoptera exigua strain:BAW_Kor-Di-RS1 Genome sequencing and assembly.</title>
        <authorList>
            <person name="Kim J."/>
            <person name="Nam H.Y."/>
            <person name="Kwon M."/>
            <person name="Choi J.H."/>
            <person name="Cho S.R."/>
            <person name="Kim G.-H."/>
        </authorList>
    </citation>
    <scope>NUCLEOTIDE SEQUENCE</scope>
    <source>
        <strain evidence="2">BAW_Kor-Di-RS1</strain>
        <tissue evidence="2">Whole-body</tissue>
    </source>
</reference>